<evidence type="ECO:0000313" key="1">
    <source>
        <dbReference type="EMBL" id="MBJ6364177.1"/>
    </source>
</evidence>
<dbReference type="Proteomes" id="UP000640274">
    <property type="component" value="Unassembled WGS sequence"/>
</dbReference>
<dbReference type="AlphaFoldDB" id="A0A934JBT4"/>
<dbReference type="EMBL" id="JAELUP010000117">
    <property type="protein sequence ID" value="MBJ6364177.1"/>
    <property type="molecule type" value="Genomic_DNA"/>
</dbReference>
<protein>
    <submittedName>
        <fullName evidence="1">Uncharacterized protein</fullName>
    </submittedName>
</protein>
<organism evidence="1 2">
    <name type="scientific">Paenibacillus roseus</name>
    <dbReference type="NCBI Taxonomy" id="2798579"/>
    <lineage>
        <taxon>Bacteria</taxon>
        <taxon>Bacillati</taxon>
        <taxon>Bacillota</taxon>
        <taxon>Bacilli</taxon>
        <taxon>Bacillales</taxon>
        <taxon>Paenibacillaceae</taxon>
        <taxon>Paenibacillus</taxon>
    </lineage>
</organism>
<reference evidence="1" key="1">
    <citation type="submission" date="2020-12" db="EMBL/GenBank/DDBJ databases">
        <authorList>
            <person name="Huq M.A."/>
        </authorList>
    </citation>
    <scope>NUCLEOTIDE SEQUENCE</scope>
    <source>
        <strain evidence="1">MAHUQ-46</strain>
    </source>
</reference>
<comment type="caution">
    <text evidence="1">The sequence shown here is derived from an EMBL/GenBank/DDBJ whole genome shotgun (WGS) entry which is preliminary data.</text>
</comment>
<proteinExistence type="predicted"/>
<keyword evidence="2" id="KW-1185">Reference proteome</keyword>
<dbReference type="RefSeq" id="WP_199021778.1">
    <property type="nucleotide sequence ID" value="NZ_JAELUP010000117.1"/>
</dbReference>
<gene>
    <name evidence="1" type="ORF">JFN88_23455</name>
</gene>
<sequence length="77" mass="8927">MSDNQHLVYVIYYDGAPIDHAFGSRAAYLKEGTARAQIKRLAKNAAYRTHYYRRVTKEEIEAEISRFTVVPYGRVTE</sequence>
<evidence type="ECO:0000313" key="2">
    <source>
        <dbReference type="Proteomes" id="UP000640274"/>
    </source>
</evidence>
<name>A0A934JBT4_9BACL</name>
<accession>A0A934JBT4</accession>